<name>A0AAU8AHY1_9RHOB</name>
<feature type="transmembrane region" description="Helical" evidence="1">
    <location>
        <begin position="72"/>
        <end position="90"/>
    </location>
</feature>
<dbReference type="RefSeq" id="WP_353473176.1">
    <property type="nucleotide sequence ID" value="NZ_CP123384.1"/>
</dbReference>
<gene>
    <name evidence="2" type="ORF">PVT71_03845</name>
</gene>
<sequence>MQTLLLYGVTAAVFLGLDMLGLRFLIRPVFERHVGHLLAEPLRLGPAAGFYAAYVVGVLVFVSLPALREGSAVQALLMGALLGLMCYGTYEMTNLATLADWSWEQVIADCLWGAALTGVSAWAGVAAVTALWPKGA</sequence>
<keyword evidence="1" id="KW-1133">Transmembrane helix</keyword>
<feature type="transmembrane region" description="Helical" evidence="1">
    <location>
        <begin position="47"/>
        <end position="66"/>
    </location>
</feature>
<organism evidence="2">
    <name type="scientific">Alloyangia sp. H15</name>
    <dbReference type="NCBI Taxonomy" id="3029062"/>
    <lineage>
        <taxon>Bacteria</taxon>
        <taxon>Pseudomonadati</taxon>
        <taxon>Pseudomonadota</taxon>
        <taxon>Alphaproteobacteria</taxon>
        <taxon>Rhodobacterales</taxon>
        <taxon>Roseobacteraceae</taxon>
        <taxon>Alloyangia</taxon>
    </lineage>
</organism>
<proteinExistence type="predicted"/>
<dbReference type="InterPro" id="IPR018687">
    <property type="entry name" value="DUF2177_membr"/>
</dbReference>
<evidence type="ECO:0000313" key="2">
    <source>
        <dbReference type="EMBL" id="XCC94356.1"/>
    </source>
</evidence>
<keyword evidence="1" id="KW-0812">Transmembrane</keyword>
<keyword evidence="1" id="KW-0472">Membrane</keyword>
<feature type="transmembrane region" description="Helical" evidence="1">
    <location>
        <begin position="111"/>
        <end position="132"/>
    </location>
</feature>
<protein>
    <submittedName>
        <fullName evidence="2">DUF2177 family protein</fullName>
    </submittedName>
</protein>
<dbReference type="EMBL" id="CP123384">
    <property type="protein sequence ID" value="XCC94356.1"/>
    <property type="molecule type" value="Genomic_DNA"/>
</dbReference>
<reference evidence="2" key="1">
    <citation type="submission" date="2023-02" db="EMBL/GenBank/DDBJ databases">
        <title>Description and genomic characterization of Salipiger bruguierae sp. nov., isolated from the sediment of mangrove plant Bruguiera sexangula.</title>
        <authorList>
            <person name="Long M."/>
        </authorList>
    </citation>
    <scope>NUCLEOTIDE SEQUENCE</scope>
    <source>
        <strain evidence="2">H15</strain>
    </source>
</reference>
<evidence type="ECO:0000256" key="1">
    <source>
        <dbReference type="SAM" id="Phobius"/>
    </source>
</evidence>
<dbReference type="AlphaFoldDB" id="A0AAU8AHY1"/>
<feature type="transmembrane region" description="Helical" evidence="1">
    <location>
        <begin position="6"/>
        <end position="26"/>
    </location>
</feature>
<accession>A0AAU8AHY1</accession>
<dbReference type="Pfam" id="PF09945">
    <property type="entry name" value="DUF2177"/>
    <property type="match status" value="1"/>
</dbReference>